<comment type="caution">
    <text evidence="3">The sequence shown here is derived from an EMBL/GenBank/DDBJ whole genome shotgun (WGS) entry which is preliminary data.</text>
</comment>
<dbReference type="EMBL" id="JAVXUP010002625">
    <property type="protein sequence ID" value="KAK3002261.1"/>
    <property type="molecule type" value="Genomic_DNA"/>
</dbReference>
<feature type="region of interest" description="Disordered" evidence="1">
    <location>
        <begin position="85"/>
        <end position="112"/>
    </location>
</feature>
<dbReference type="InterPro" id="IPR025486">
    <property type="entry name" value="DUF4378"/>
</dbReference>
<gene>
    <name evidence="3" type="ORF">RJ639_020899</name>
</gene>
<sequence>METKQHTSSVIAELMGLDELLPRQTIPKQRRVLSEDYLRKTASIDLLEKRSFYKDHYKDHLIRQETEKERDFEVVPVMDKMHDTQYVGPRTHSGRMAEDASTYRSNEKCRNSGKTSTLQVNLLRSLQKLEKGCNRDSSGDLDVDFLRNLFTSRSELKDVRCIPPTSIVVLKPDIRQAESNSKSLLSPNSHCGSALGDMELEFPRPINWELYMKVRDRGSQASASEPSRPGFRVAVGTTTEKEVFQQRYSSSSRKASNSEVRVGDASANEPVLVTSCASFFVRENQVRRTSHSSLNKSSSAKEVKKRISERWKVNKSSQKVGAASSDCTLGEMLANLNDRVDEQGMHRQLCLNGGKCAQGTGVIQDEPQNFFEESDVSKNFENLSTVDSAVGGVVSLSEVADIMADAETKDIGSSSESPHVQQSAPKCCNSLHKDGHSSSPAWDASTAQIQTYSQVAFTSQVETDRPYSKFEEKSTGSPENGYVSLTNCTRIDPEFATSCETYQPSPNSVLEPPFKEESIPGSENYENDTAHLHGLWMKLQLLESEAEDTESEELSMAVSSDEESREGSVEFLKENEKFLRLFRAEEGREFSYLVDVLDEAGFHEDLSFERWHSLQCPVSSSVFEELEKKYGEQMSWMKSERRLLFDCINLGLMEILQPGVQTNSLAKPLQKIIGTAFKRDVIEEGIWTLLISQGKEVSKNLSEKALGKDAKWLELGADVDIIAKEEENFLFDELVAELVH</sequence>
<protein>
    <recommendedName>
        <fullName evidence="2">DUF4378 domain-containing protein</fullName>
    </recommendedName>
</protein>
<evidence type="ECO:0000313" key="4">
    <source>
        <dbReference type="Proteomes" id="UP001188597"/>
    </source>
</evidence>
<accession>A0AA88V536</accession>
<organism evidence="3 4">
    <name type="scientific">Escallonia herrerae</name>
    <dbReference type="NCBI Taxonomy" id="1293975"/>
    <lineage>
        <taxon>Eukaryota</taxon>
        <taxon>Viridiplantae</taxon>
        <taxon>Streptophyta</taxon>
        <taxon>Embryophyta</taxon>
        <taxon>Tracheophyta</taxon>
        <taxon>Spermatophyta</taxon>
        <taxon>Magnoliopsida</taxon>
        <taxon>eudicotyledons</taxon>
        <taxon>Gunneridae</taxon>
        <taxon>Pentapetalae</taxon>
        <taxon>asterids</taxon>
        <taxon>campanulids</taxon>
        <taxon>Escalloniales</taxon>
        <taxon>Escalloniaceae</taxon>
        <taxon>Escallonia</taxon>
    </lineage>
</organism>
<evidence type="ECO:0000313" key="3">
    <source>
        <dbReference type="EMBL" id="KAK3002261.1"/>
    </source>
</evidence>
<dbReference type="PANTHER" id="PTHR46836">
    <property type="entry name" value="AFADIN"/>
    <property type="match status" value="1"/>
</dbReference>
<proteinExistence type="predicted"/>
<reference evidence="3" key="1">
    <citation type="submission" date="2022-12" db="EMBL/GenBank/DDBJ databases">
        <title>Draft genome assemblies for two species of Escallonia (Escalloniales).</title>
        <authorList>
            <person name="Chanderbali A."/>
            <person name="Dervinis C."/>
            <person name="Anghel I."/>
            <person name="Soltis D."/>
            <person name="Soltis P."/>
            <person name="Zapata F."/>
        </authorList>
    </citation>
    <scope>NUCLEOTIDE SEQUENCE</scope>
    <source>
        <strain evidence="3">UCBG64.0493</strain>
        <tissue evidence="3">Leaf</tissue>
    </source>
</reference>
<dbReference type="AlphaFoldDB" id="A0AA88V536"/>
<dbReference type="Pfam" id="PF14309">
    <property type="entry name" value="DUF4378"/>
    <property type="match status" value="1"/>
</dbReference>
<feature type="domain" description="DUF4378" evidence="2">
    <location>
        <begin position="589"/>
        <end position="737"/>
    </location>
</feature>
<evidence type="ECO:0000256" key="1">
    <source>
        <dbReference type="SAM" id="MobiDB-lite"/>
    </source>
</evidence>
<evidence type="ECO:0000259" key="2">
    <source>
        <dbReference type="Pfam" id="PF14309"/>
    </source>
</evidence>
<keyword evidence="4" id="KW-1185">Reference proteome</keyword>
<dbReference type="PANTHER" id="PTHR46836:SF7">
    <property type="entry name" value="PHOSPHATIDYLINOSITOL N-ACETYGLUCOSAMINLYTRANSFERASE SUBUNIT P-LIKE PROTEIN"/>
    <property type="match status" value="1"/>
</dbReference>
<dbReference type="Proteomes" id="UP001188597">
    <property type="component" value="Unassembled WGS sequence"/>
</dbReference>
<name>A0AA88V536_9ASTE</name>